<name>A0A7W7YWJ5_9HYPH</name>
<keyword evidence="14" id="KW-1185">Reference proteome</keyword>
<dbReference type="PROSITE" id="PS51371">
    <property type="entry name" value="CBS"/>
    <property type="match status" value="1"/>
</dbReference>
<dbReference type="SUPFAM" id="SSF54631">
    <property type="entry name" value="CBS-domain pair"/>
    <property type="match status" value="1"/>
</dbReference>
<dbReference type="AlphaFoldDB" id="A0A7W7YWJ5"/>
<feature type="transmembrane region" description="Helical" evidence="11">
    <location>
        <begin position="184"/>
        <end position="209"/>
    </location>
</feature>
<evidence type="ECO:0000256" key="9">
    <source>
        <dbReference type="ARBA" id="ARBA00023303"/>
    </source>
</evidence>
<comment type="subcellular location">
    <subcellularLocation>
        <location evidence="1">Membrane</location>
        <topology evidence="1">Multi-pass membrane protein</topology>
    </subcellularLocation>
</comment>
<dbReference type="InterPro" id="IPR001807">
    <property type="entry name" value="ClC"/>
</dbReference>
<feature type="transmembrane region" description="Helical" evidence="11">
    <location>
        <begin position="258"/>
        <end position="282"/>
    </location>
</feature>
<dbReference type="Pfam" id="PF00654">
    <property type="entry name" value="Voltage_CLC"/>
    <property type="match status" value="1"/>
</dbReference>
<dbReference type="InterPro" id="IPR000644">
    <property type="entry name" value="CBS_dom"/>
</dbReference>
<dbReference type="InterPro" id="IPR014743">
    <property type="entry name" value="Cl-channel_core"/>
</dbReference>
<sequence length="606" mass="63973">MAQNTPRFPGTMKRLHKLRPSVLYRFLSLELMRTLPRRSEFGLMLAGALVGVAAGLSVSAMTYVTRTMHALIFGLEPDERLSGATVDDRILLLAAPIAGGMLLGVLLFVLARWRKRPLVDPIEANALHGGRLSLTDSLIVAVQNIVSNGFGASVGLEAGYTQVASGIASKFGSKLKLRRADMRILVGCGAAGAIAAAFNAPLTGAFYAFELIIGAYTIASLTPVVVSALIANLVARLLAASDAGIDVGSIGSVVPADYVPALLLGIVCGGVGILLMQAVAFVEETARKSSIPGYVRPAIGGTIVGLLAMISPQVLSGGHGALHVNLETDVSMAGLLVLFLLKATASAVSIGSGFRGGLFFASLFMGALLGKLFAFAAPFIGHAALAPASYAVVGMSSLAVAVIGGPLTMTFLALEITGDFPMTVLVLAAVITSSFIVRTLFGYSFATWRFHLRGETIRSAHDVGWIRNLTVDKLMRADVRTAAADMSVKDFRAKFPIGSTQRVILVDENGKYAGIVLVPDVHGNLVEGENEGASIRSFARHRNDILLPTMNAKQAVALFDETESEALAVVSDMIGQKVIGLLTESHTLRRYSEELDRNRREISGEL</sequence>
<feature type="transmembrane region" description="Helical" evidence="11">
    <location>
        <begin position="420"/>
        <end position="441"/>
    </location>
</feature>
<keyword evidence="5" id="KW-0406">Ion transport</keyword>
<dbReference type="SUPFAM" id="SSF81340">
    <property type="entry name" value="Clc chloride channel"/>
    <property type="match status" value="1"/>
</dbReference>
<protein>
    <submittedName>
        <fullName evidence="13">CIC family chloride channel protein</fullName>
    </submittedName>
</protein>
<accession>A0A7W7YWJ5</accession>
<evidence type="ECO:0000256" key="5">
    <source>
        <dbReference type="ARBA" id="ARBA00023065"/>
    </source>
</evidence>
<feature type="transmembrane region" description="Helical" evidence="11">
    <location>
        <begin position="358"/>
        <end position="380"/>
    </location>
</feature>
<feature type="domain" description="CBS" evidence="12">
    <location>
        <begin position="475"/>
        <end position="531"/>
    </location>
</feature>
<keyword evidence="6 11" id="KW-0472">Membrane</keyword>
<dbReference type="PRINTS" id="PR00762">
    <property type="entry name" value="CLCHANNEL"/>
</dbReference>
<keyword evidence="4 11" id="KW-1133">Transmembrane helix</keyword>
<evidence type="ECO:0000256" key="7">
    <source>
        <dbReference type="ARBA" id="ARBA00023173"/>
    </source>
</evidence>
<dbReference type="PANTHER" id="PTHR43427">
    <property type="entry name" value="CHLORIDE CHANNEL PROTEIN CLC-E"/>
    <property type="match status" value="1"/>
</dbReference>
<evidence type="ECO:0000313" key="13">
    <source>
        <dbReference type="EMBL" id="MBB5043691.1"/>
    </source>
</evidence>
<keyword evidence="3 11" id="KW-0812">Transmembrane</keyword>
<dbReference type="InterPro" id="IPR050368">
    <property type="entry name" value="ClC-type_chloride_channel"/>
</dbReference>
<dbReference type="GO" id="GO:0005254">
    <property type="term" value="F:chloride channel activity"/>
    <property type="evidence" value="ECO:0007669"/>
    <property type="project" value="UniProtKB-KW"/>
</dbReference>
<proteinExistence type="predicted"/>
<dbReference type="CDD" id="cd00400">
    <property type="entry name" value="Voltage_gated_ClC"/>
    <property type="match status" value="1"/>
</dbReference>
<feature type="transmembrane region" description="Helical" evidence="11">
    <location>
        <begin position="294"/>
        <end position="311"/>
    </location>
</feature>
<evidence type="ECO:0000256" key="4">
    <source>
        <dbReference type="ARBA" id="ARBA00022989"/>
    </source>
</evidence>
<evidence type="ECO:0000259" key="12">
    <source>
        <dbReference type="PROSITE" id="PS51371"/>
    </source>
</evidence>
<evidence type="ECO:0000256" key="8">
    <source>
        <dbReference type="ARBA" id="ARBA00023214"/>
    </source>
</evidence>
<dbReference type="InterPro" id="IPR046342">
    <property type="entry name" value="CBS_dom_sf"/>
</dbReference>
<keyword evidence="2" id="KW-0813">Transport</keyword>
<keyword evidence="10" id="KW-0129">CBS domain</keyword>
<evidence type="ECO:0000256" key="6">
    <source>
        <dbReference type="ARBA" id="ARBA00023136"/>
    </source>
</evidence>
<feature type="transmembrane region" description="Helical" evidence="11">
    <location>
        <begin position="332"/>
        <end position="352"/>
    </location>
</feature>
<dbReference type="Proteomes" id="UP000535406">
    <property type="component" value="Unassembled WGS sequence"/>
</dbReference>
<dbReference type="PANTHER" id="PTHR43427:SF6">
    <property type="entry name" value="CHLORIDE CHANNEL PROTEIN CLC-E"/>
    <property type="match status" value="1"/>
</dbReference>
<feature type="transmembrane region" description="Helical" evidence="11">
    <location>
        <begin position="392"/>
        <end position="414"/>
    </location>
</feature>
<dbReference type="EMBL" id="JACHIK010000010">
    <property type="protein sequence ID" value="MBB5043691.1"/>
    <property type="molecule type" value="Genomic_DNA"/>
</dbReference>
<feature type="transmembrane region" description="Helical" evidence="11">
    <location>
        <begin position="90"/>
        <end position="111"/>
    </location>
</feature>
<evidence type="ECO:0000256" key="1">
    <source>
        <dbReference type="ARBA" id="ARBA00004141"/>
    </source>
</evidence>
<comment type="caution">
    <text evidence="13">The sequence shown here is derived from an EMBL/GenBank/DDBJ whole genome shotgun (WGS) entry which is preliminary data.</text>
</comment>
<organism evidence="13 14">
    <name type="scientific">Shinella fusca</name>
    <dbReference type="NCBI Taxonomy" id="544480"/>
    <lineage>
        <taxon>Bacteria</taxon>
        <taxon>Pseudomonadati</taxon>
        <taxon>Pseudomonadota</taxon>
        <taxon>Alphaproteobacteria</taxon>
        <taxon>Hyphomicrobiales</taxon>
        <taxon>Rhizobiaceae</taxon>
        <taxon>Shinella</taxon>
    </lineage>
</organism>
<evidence type="ECO:0000256" key="11">
    <source>
        <dbReference type="SAM" id="Phobius"/>
    </source>
</evidence>
<feature type="transmembrane region" description="Helical" evidence="11">
    <location>
        <begin position="41"/>
        <end position="64"/>
    </location>
</feature>
<evidence type="ECO:0000256" key="10">
    <source>
        <dbReference type="PROSITE-ProRule" id="PRU00703"/>
    </source>
</evidence>
<dbReference type="Gene3D" id="3.10.580.10">
    <property type="entry name" value="CBS-domain"/>
    <property type="match status" value="1"/>
</dbReference>
<keyword evidence="8" id="KW-0868">Chloride</keyword>
<evidence type="ECO:0000256" key="3">
    <source>
        <dbReference type="ARBA" id="ARBA00022692"/>
    </source>
</evidence>
<keyword evidence="7" id="KW-0869">Chloride channel</keyword>
<evidence type="ECO:0000256" key="2">
    <source>
        <dbReference type="ARBA" id="ARBA00022448"/>
    </source>
</evidence>
<evidence type="ECO:0000313" key="14">
    <source>
        <dbReference type="Proteomes" id="UP000535406"/>
    </source>
</evidence>
<reference evidence="13 14" key="1">
    <citation type="submission" date="2020-08" db="EMBL/GenBank/DDBJ databases">
        <title>Genomic Encyclopedia of Type Strains, Phase IV (KMG-IV): sequencing the most valuable type-strain genomes for metagenomic binning, comparative biology and taxonomic classification.</title>
        <authorList>
            <person name="Goeker M."/>
        </authorList>
    </citation>
    <scope>NUCLEOTIDE SEQUENCE [LARGE SCALE GENOMIC DNA]</scope>
    <source>
        <strain evidence="13 14">DSM 21319</strain>
    </source>
</reference>
<keyword evidence="9" id="KW-0407">Ion channel</keyword>
<dbReference type="Gene3D" id="1.10.3080.10">
    <property type="entry name" value="Clc chloride channel"/>
    <property type="match status" value="1"/>
</dbReference>
<dbReference type="GO" id="GO:0034707">
    <property type="term" value="C:chloride channel complex"/>
    <property type="evidence" value="ECO:0007669"/>
    <property type="project" value="UniProtKB-KW"/>
</dbReference>
<gene>
    <name evidence="13" type="ORF">HNQ66_003101</name>
</gene>